<dbReference type="AlphaFoldDB" id="A0AAE0CMM4"/>
<gene>
    <name evidence="3" type="ORF">Ddye_009165</name>
</gene>
<feature type="compositionally biased region" description="Basic and acidic residues" evidence="1">
    <location>
        <begin position="34"/>
        <end position="45"/>
    </location>
</feature>
<dbReference type="PANTHER" id="PTHR32166:SF81">
    <property type="entry name" value="OS06G0658400 PROTEIN"/>
    <property type="match status" value="1"/>
</dbReference>
<sequence>MSIVTTKYTEEAFLHALPKGPKTRTWQKKTGAHVGHESDTARHASDKKKMCPLTFFDSQWGHGRDIALTRKMSDAIPNSSASIGTHVAKSNTVEIENDQAPLWKPVPLPSGVGSSSASPSISYGLDPKKMKGVSGAIEKAFKIGAREQLDGEIARMFYTGGLSFHFARNPHYLNSFKVLVPIQFRVISLSDGRSDSQRRPLINILAVCEIGPMFLQAVNCEGVVKDKHFIASFLTDSIREIGPQNVVQVITDNAANCDFGGSDSVNDRGCLSPEIWRTPTYNEGVSQLWDVGGDVYDSMEM</sequence>
<name>A0AAE0CMM4_9ROSI</name>
<evidence type="ECO:0000259" key="2">
    <source>
        <dbReference type="Pfam" id="PF04937"/>
    </source>
</evidence>
<evidence type="ECO:0000256" key="1">
    <source>
        <dbReference type="SAM" id="MobiDB-lite"/>
    </source>
</evidence>
<feature type="domain" description="DUF659" evidence="2">
    <location>
        <begin position="189"/>
        <end position="258"/>
    </location>
</feature>
<evidence type="ECO:0000313" key="3">
    <source>
        <dbReference type="EMBL" id="KAK2656113.1"/>
    </source>
</evidence>
<dbReference type="PANTHER" id="PTHR32166">
    <property type="entry name" value="OSJNBA0013A04.12 PROTEIN"/>
    <property type="match status" value="1"/>
</dbReference>
<keyword evidence="4" id="KW-1185">Reference proteome</keyword>
<dbReference type="Pfam" id="PF04937">
    <property type="entry name" value="DUF659"/>
    <property type="match status" value="1"/>
</dbReference>
<dbReference type="Proteomes" id="UP001280121">
    <property type="component" value="Unassembled WGS sequence"/>
</dbReference>
<dbReference type="InterPro" id="IPR007021">
    <property type="entry name" value="DUF659"/>
</dbReference>
<feature type="compositionally biased region" description="Basic residues" evidence="1">
    <location>
        <begin position="21"/>
        <end position="31"/>
    </location>
</feature>
<protein>
    <recommendedName>
        <fullName evidence="2">DUF659 domain-containing protein</fullName>
    </recommendedName>
</protein>
<proteinExistence type="predicted"/>
<reference evidence="3" key="1">
    <citation type="journal article" date="2023" name="Plant J.">
        <title>Genome sequences and population genomics provide insights into the demographic history, inbreeding, and mutation load of two 'living fossil' tree species of Dipteronia.</title>
        <authorList>
            <person name="Feng Y."/>
            <person name="Comes H.P."/>
            <person name="Chen J."/>
            <person name="Zhu S."/>
            <person name="Lu R."/>
            <person name="Zhang X."/>
            <person name="Li P."/>
            <person name="Qiu J."/>
            <person name="Olsen K.M."/>
            <person name="Qiu Y."/>
        </authorList>
    </citation>
    <scope>NUCLEOTIDE SEQUENCE</scope>
    <source>
        <strain evidence="3">KIB01</strain>
    </source>
</reference>
<dbReference type="EMBL" id="JANJYI010000003">
    <property type="protein sequence ID" value="KAK2656113.1"/>
    <property type="molecule type" value="Genomic_DNA"/>
</dbReference>
<accession>A0AAE0CMM4</accession>
<organism evidence="3 4">
    <name type="scientific">Dipteronia dyeriana</name>
    <dbReference type="NCBI Taxonomy" id="168575"/>
    <lineage>
        <taxon>Eukaryota</taxon>
        <taxon>Viridiplantae</taxon>
        <taxon>Streptophyta</taxon>
        <taxon>Embryophyta</taxon>
        <taxon>Tracheophyta</taxon>
        <taxon>Spermatophyta</taxon>
        <taxon>Magnoliopsida</taxon>
        <taxon>eudicotyledons</taxon>
        <taxon>Gunneridae</taxon>
        <taxon>Pentapetalae</taxon>
        <taxon>rosids</taxon>
        <taxon>malvids</taxon>
        <taxon>Sapindales</taxon>
        <taxon>Sapindaceae</taxon>
        <taxon>Hippocastanoideae</taxon>
        <taxon>Acereae</taxon>
        <taxon>Dipteronia</taxon>
    </lineage>
</organism>
<evidence type="ECO:0000313" key="4">
    <source>
        <dbReference type="Proteomes" id="UP001280121"/>
    </source>
</evidence>
<comment type="caution">
    <text evidence="3">The sequence shown here is derived from an EMBL/GenBank/DDBJ whole genome shotgun (WGS) entry which is preliminary data.</text>
</comment>
<feature type="region of interest" description="Disordered" evidence="1">
    <location>
        <begin position="21"/>
        <end position="45"/>
    </location>
</feature>